<dbReference type="InterPro" id="IPR006073">
    <property type="entry name" value="GTP-bd"/>
</dbReference>
<dbReference type="PROSITE" id="PS51711">
    <property type="entry name" value="G_FEOB"/>
    <property type="match status" value="1"/>
</dbReference>
<protein>
    <submittedName>
        <fullName evidence="5">Ferrous iron transport protein B</fullName>
    </submittedName>
</protein>
<keyword evidence="3" id="KW-0472">Membrane</keyword>
<feature type="transmembrane region" description="Helical" evidence="3">
    <location>
        <begin position="373"/>
        <end position="395"/>
    </location>
</feature>
<dbReference type="InterPro" id="IPR030389">
    <property type="entry name" value="G_FEOB_dom"/>
</dbReference>
<dbReference type="EMBL" id="CP045875">
    <property type="protein sequence ID" value="QGG48928.1"/>
    <property type="molecule type" value="Genomic_DNA"/>
</dbReference>
<dbReference type="NCBIfam" id="TIGR00231">
    <property type="entry name" value="small_GTP"/>
    <property type="match status" value="1"/>
</dbReference>
<keyword evidence="2" id="KW-0342">GTP-binding</keyword>
<dbReference type="CDD" id="cd01879">
    <property type="entry name" value="FeoB"/>
    <property type="match status" value="1"/>
</dbReference>
<dbReference type="PANTHER" id="PTHR43185">
    <property type="entry name" value="FERROUS IRON TRANSPORT PROTEIN B"/>
    <property type="match status" value="1"/>
</dbReference>
<dbReference type="Pfam" id="PF07664">
    <property type="entry name" value="FeoB_C"/>
    <property type="match status" value="1"/>
</dbReference>
<feature type="transmembrane region" description="Helical" evidence="3">
    <location>
        <begin position="300"/>
        <end position="319"/>
    </location>
</feature>
<evidence type="ECO:0000259" key="4">
    <source>
        <dbReference type="PROSITE" id="PS51711"/>
    </source>
</evidence>
<dbReference type="PRINTS" id="PR00326">
    <property type="entry name" value="GTP1OBG"/>
</dbReference>
<dbReference type="GO" id="GO:0005525">
    <property type="term" value="F:GTP binding"/>
    <property type="evidence" value="ECO:0007669"/>
    <property type="project" value="UniProtKB-KW"/>
</dbReference>
<accession>A0A5Q2N1P8</accession>
<reference evidence="6" key="1">
    <citation type="submission" date="2019-11" db="EMBL/GenBank/DDBJ databases">
        <title>Genome sequence of Heliorestis convoluta strain HH, an alkaliphilic and minimalistic phototrophic bacterium from a soda lake in Egypt.</title>
        <authorList>
            <person name="Dewey E.D."/>
            <person name="Stokes L.M."/>
            <person name="Burchell B.M."/>
            <person name="Shaffer K.N."/>
            <person name="Huntington A.M."/>
            <person name="Baker J.M."/>
            <person name="Nadendla S."/>
            <person name="Giglio M.G."/>
            <person name="Touchman J.W."/>
            <person name="Blankenship R.E."/>
            <person name="Madigan M.T."/>
            <person name="Sattley W.M."/>
        </authorList>
    </citation>
    <scope>NUCLEOTIDE SEQUENCE [LARGE SCALE GENOMIC DNA]</scope>
    <source>
        <strain evidence="6">HH</strain>
    </source>
</reference>
<feature type="transmembrane region" description="Helical" evidence="3">
    <location>
        <begin position="560"/>
        <end position="582"/>
    </location>
</feature>
<dbReference type="OrthoDB" id="9809127at2"/>
<keyword evidence="3" id="KW-0812">Transmembrane</keyword>
<dbReference type="Pfam" id="PF07670">
    <property type="entry name" value="Gate"/>
    <property type="match status" value="2"/>
</dbReference>
<feature type="transmembrane region" description="Helical" evidence="3">
    <location>
        <begin position="114"/>
        <end position="132"/>
    </location>
</feature>
<feature type="transmembrane region" description="Helical" evidence="3">
    <location>
        <begin position="223"/>
        <end position="246"/>
    </location>
</feature>
<feature type="transmembrane region" description="Helical" evidence="3">
    <location>
        <begin position="339"/>
        <end position="361"/>
    </location>
</feature>
<dbReference type="RefSeq" id="WP_153725999.1">
    <property type="nucleotide sequence ID" value="NZ_CP045875.1"/>
</dbReference>
<evidence type="ECO:0000256" key="2">
    <source>
        <dbReference type="ARBA" id="ARBA00023134"/>
    </source>
</evidence>
<feature type="transmembrane region" description="Helical" evidence="3">
    <location>
        <begin position="530"/>
        <end position="553"/>
    </location>
</feature>
<evidence type="ECO:0000256" key="1">
    <source>
        <dbReference type="ARBA" id="ARBA00022741"/>
    </source>
</evidence>
<dbReference type="AlphaFoldDB" id="A0A5Q2N1P8"/>
<organism evidence="5 6">
    <name type="scientific">Heliorestis convoluta</name>
    <dbReference type="NCBI Taxonomy" id="356322"/>
    <lineage>
        <taxon>Bacteria</taxon>
        <taxon>Bacillati</taxon>
        <taxon>Bacillota</taxon>
        <taxon>Clostridia</taxon>
        <taxon>Eubacteriales</taxon>
        <taxon>Heliobacteriaceae</taxon>
        <taxon>Heliorestis</taxon>
    </lineage>
</organism>
<feature type="transmembrane region" description="Helical" evidence="3">
    <location>
        <begin position="465"/>
        <end position="490"/>
    </location>
</feature>
<evidence type="ECO:0000256" key="3">
    <source>
        <dbReference type="SAM" id="Phobius"/>
    </source>
</evidence>
<dbReference type="InterPro" id="IPR005225">
    <property type="entry name" value="Small_GTP-bd"/>
</dbReference>
<proteinExistence type="predicted"/>
<keyword evidence="1" id="KW-0547">Nucleotide-binding</keyword>
<evidence type="ECO:0000313" key="6">
    <source>
        <dbReference type="Proteomes" id="UP000366051"/>
    </source>
</evidence>
<gene>
    <name evidence="5" type="ORF">FTV88_2839</name>
</gene>
<evidence type="ECO:0000313" key="5">
    <source>
        <dbReference type="EMBL" id="QGG48928.1"/>
    </source>
</evidence>
<sequence>MSCHDLDGSSEESTSGERKFLLVGNPNVGKSVIFSKLTGKNVMASNYAGTTVSMTEGTIHYQGTKSSLVDLPGIYSLEASSPAEEVAVKVLEAREVDAILFVLDATGLEKNLPFAYQILGYGIPVVFALNLLDVAKAKGIQIDINRLEKELGAPVISTIAVRHIGLKEILQKLHEVSSKKKKVAPSHRPKSVEEYWSEANRVSQQVQKVTEPRQSSFLDRLSMLSLQLLPGTLIALIVLCLSVAFVVGGGKALRSLILLPLVNDLYIPWITQFMSQFMAEGIWLNVLVGEYGMLVKGIEWPFALILPYVFLFYIVLSVLEDTGYLPHLGVLVDGLLRRIGIQGSNIVPFIMGYGCAIPAILGSRAATTYRERVILATIVSLAVPCIAQTGAFIALLGEHSAMALIFVYLLSFLAILFSGMLLNKSISGKSDPLLVEIPHLLLPNEQALMKKIYLRTKSFMIEAEIPMILAIGVAALLVETGLLNALGIFLQPLVVTWLGLPQEASIALILGVIRREIAVLPLLEMNLTTLQMVVGSVVALFYLPCLSAFAVLTKEFRLKLALAVSLSTIVVAFFVGGLIHHIGKALLPLLI</sequence>
<dbReference type="GO" id="GO:0015093">
    <property type="term" value="F:ferrous iron transmembrane transporter activity"/>
    <property type="evidence" value="ECO:0007669"/>
    <property type="project" value="InterPro"/>
</dbReference>
<feature type="transmembrane region" description="Helical" evidence="3">
    <location>
        <begin position="266"/>
        <end position="288"/>
    </location>
</feature>
<dbReference type="PANTHER" id="PTHR43185:SF1">
    <property type="entry name" value="FE(2+) TRANSPORTER FEOB"/>
    <property type="match status" value="1"/>
</dbReference>
<dbReference type="KEGG" id="hcv:FTV88_2839"/>
<feature type="transmembrane region" description="Helical" evidence="3">
    <location>
        <begin position="401"/>
        <end position="422"/>
    </location>
</feature>
<dbReference type="Pfam" id="PF02421">
    <property type="entry name" value="FeoB_N"/>
    <property type="match status" value="1"/>
</dbReference>
<dbReference type="Proteomes" id="UP000366051">
    <property type="component" value="Chromosome"/>
</dbReference>
<dbReference type="InterPro" id="IPR027417">
    <property type="entry name" value="P-loop_NTPase"/>
</dbReference>
<dbReference type="GO" id="GO:0005886">
    <property type="term" value="C:plasma membrane"/>
    <property type="evidence" value="ECO:0007669"/>
    <property type="project" value="TreeGrafter"/>
</dbReference>
<dbReference type="InterPro" id="IPR050860">
    <property type="entry name" value="FeoB_GTPase"/>
</dbReference>
<dbReference type="Gene3D" id="3.40.50.300">
    <property type="entry name" value="P-loop containing nucleotide triphosphate hydrolases"/>
    <property type="match status" value="1"/>
</dbReference>
<name>A0A5Q2N1P8_9FIRM</name>
<keyword evidence="3" id="KW-1133">Transmembrane helix</keyword>
<dbReference type="InterPro" id="IPR011640">
    <property type="entry name" value="Fe2_transport_prot_B_C"/>
</dbReference>
<feature type="domain" description="FeoB-type G" evidence="4">
    <location>
        <begin position="17"/>
        <end position="179"/>
    </location>
</feature>
<keyword evidence="6" id="KW-1185">Reference proteome</keyword>
<dbReference type="SUPFAM" id="SSF52540">
    <property type="entry name" value="P-loop containing nucleoside triphosphate hydrolases"/>
    <property type="match status" value="1"/>
</dbReference>
<dbReference type="InterPro" id="IPR011642">
    <property type="entry name" value="Gate_dom"/>
</dbReference>